<evidence type="ECO:0000259" key="1">
    <source>
        <dbReference type="Pfam" id="PF13649"/>
    </source>
</evidence>
<dbReference type="InterPro" id="IPR041698">
    <property type="entry name" value="Methyltransf_25"/>
</dbReference>
<dbReference type="PANTHER" id="PTHR12843">
    <property type="entry name" value="PROTEIN-LYSINE N-METHYLTRANSFERASE METTL10"/>
    <property type="match status" value="1"/>
</dbReference>
<dbReference type="AlphaFoldDB" id="A0A1M5M8D2"/>
<sequence length="206" mass="22711">MSDVGRSAHWENVYKTKGEREVSWFQQHPAPSLDLIALTGVSARAAIIDIGGGASRLVDALVERQTGQITILDLSKMALDAAKARLGNKAANVRWEVADVTKWDPAQAYELWHDRAAFHFLTSPADQSAYVDRLKKALASGGYVIIGTFALDGPERCSGLPIVRHDAASLSEILGTDFKLIDARRHDHATPWGALQRFQFSTFRRN</sequence>
<dbReference type="GO" id="GO:0032259">
    <property type="term" value="P:methylation"/>
    <property type="evidence" value="ECO:0007669"/>
    <property type="project" value="UniProtKB-KW"/>
</dbReference>
<dbReference type="Pfam" id="PF13649">
    <property type="entry name" value="Methyltransf_25"/>
    <property type="match status" value="1"/>
</dbReference>
<dbReference type="OrthoDB" id="9788660at2"/>
<dbReference type="EMBL" id="LT670817">
    <property type="protein sequence ID" value="SHG73073.1"/>
    <property type="molecule type" value="Genomic_DNA"/>
</dbReference>
<name>A0A1M5M8D2_9BRAD</name>
<dbReference type="SUPFAM" id="SSF53335">
    <property type="entry name" value="S-adenosyl-L-methionine-dependent methyltransferases"/>
    <property type="match status" value="1"/>
</dbReference>
<dbReference type="GO" id="GO:0008168">
    <property type="term" value="F:methyltransferase activity"/>
    <property type="evidence" value="ECO:0007669"/>
    <property type="project" value="UniProtKB-KW"/>
</dbReference>
<keyword evidence="2" id="KW-0489">Methyltransferase</keyword>
<keyword evidence="2" id="KW-0808">Transferase</keyword>
<proteinExistence type="predicted"/>
<reference evidence="2 3" key="1">
    <citation type="submission" date="2016-11" db="EMBL/GenBank/DDBJ databases">
        <authorList>
            <person name="Jaros S."/>
            <person name="Januszkiewicz K."/>
            <person name="Wedrychowicz H."/>
        </authorList>
    </citation>
    <scope>NUCLEOTIDE SEQUENCE [LARGE SCALE GENOMIC DNA]</scope>
    <source>
        <strain evidence="2 3">GAS138</strain>
    </source>
</reference>
<dbReference type="RefSeq" id="WP_079601470.1">
    <property type="nucleotide sequence ID" value="NZ_LT670817.1"/>
</dbReference>
<organism evidence="2 3">
    <name type="scientific">Bradyrhizobium erythrophlei</name>
    <dbReference type="NCBI Taxonomy" id="1437360"/>
    <lineage>
        <taxon>Bacteria</taxon>
        <taxon>Pseudomonadati</taxon>
        <taxon>Pseudomonadota</taxon>
        <taxon>Alphaproteobacteria</taxon>
        <taxon>Hyphomicrobiales</taxon>
        <taxon>Nitrobacteraceae</taxon>
        <taxon>Bradyrhizobium</taxon>
    </lineage>
</organism>
<evidence type="ECO:0000313" key="2">
    <source>
        <dbReference type="EMBL" id="SHG73073.1"/>
    </source>
</evidence>
<gene>
    <name evidence="2" type="ORF">SAMN05443248_2490</name>
</gene>
<accession>A0A1M5M8D2</accession>
<dbReference type="Gene3D" id="3.40.50.150">
    <property type="entry name" value="Vaccinia Virus protein VP39"/>
    <property type="match status" value="1"/>
</dbReference>
<dbReference type="InterPro" id="IPR029063">
    <property type="entry name" value="SAM-dependent_MTases_sf"/>
</dbReference>
<dbReference type="PANTHER" id="PTHR12843:SF5">
    <property type="entry name" value="EEF1A LYSINE METHYLTRANSFERASE 2"/>
    <property type="match status" value="1"/>
</dbReference>
<dbReference type="CDD" id="cd02440">
    <property type="entry name" value="AdoMet_MTases"/>
    <property type="match status" value="1"/>
</dbReference>
<dbReference type="Proteomes" id="UP000189796">
    <property type="component" value="Chromosome I"/>
</dbReference>
<evidence type="ECO:0000313" key="3">
    <source>
        <dbReference type="Proteomes" id="UP000189796"/>
    </source>
</evidence>
<protein>
    <submittedName>
        <fullName evidence="2">Methyltransferase domain-containing protein</fullName>
    </submittedName>
</protein>
<feature type="domain" description="Methyltransferase" evidence="1">
    <location>
        <begin position="47"/>
        <end position="142"/>
    </location>
</feature>